<dbReference type="Proteomes" id="UP000010953">
    <property type="component" value="Unassembled WGS sequence"/>
</dbReference>
<dbReference type="STRING" id="1239962.C943_01545"/>
<evidence type="ECO:0000313" key="1">
    <source>
        <dbReference type="EMBL" id="EMS32282.1"/>
    </source>
</evidence>
<evidence type="ECO:0000313" key="2">
    <source>
        <dbReference type="Proteomes" id="UP000010953"/>
    </source>
</evidence>
<proteinExistence type="predicted"/>
<accession>M7XUW7</accession>
<comment type="caution">
    <text evidence="1">The sequence shown here is derived from an EMBL/GenBank/DDBJ whole genome shotgun (WGS) entry which is preliminary data.</text>
</comment>
<name>M7XUW7_9BACT</name>
<organism evidence="1 2">
    <name type="scientific">Mariniradius saccharolyticus AK6</name>
    <dbReference type="NCBI Taxonomy" id="1239962"/>
    <lineage>
        <taxon>Bacteria</taxon>
        <taxon>Pseudomonadati</taxon>
        <taxon>Bacteroidota</taxon>
        <taxon>Cytophagia</taxon>
        <taxon>Cytophagales</taxon>
        <taxon>Cyclobacteriaceae</taxon>
        <taxon>Mariniradius</taxon>
    </lineage>
</organism>
<reference evidence="1" key="1">
    <citation type="submission" date="2013-01" db="EMBL/GenBank/DDBJ databases">
        <title>Genome assembly of Mariniradius saccharolyticus AK6.</title>
        <authorList>
            <person name="Vaidya B."/>
            <person name="Khatri I."/>
            <person name="Tanuku N.R.S."/>
            <person name="Subramanian S."/>
            <person name="Pinnaka A."/>
        </authorList>
    </citation>
    <scope>NUCLEOTIDE SEQUENCE [LARGE SCALE GENOMIC DNA]</scope>
    <source>
        <strain evidence="1">AK6</strain>
    </source>
</reference>
<protein>
    <submittedName>
        <fullName evidence="1">Uncharacterized protein</fullName>
    </submittedName>
</protein>
<gene>
    <name evidence="1" type="ORF">C943_01545</name>
</gene>
<dbReference type="EMBL" id="AMZY02000014">
    <property type="protein sequence ID" value="EMS32282.1"/>
    <property type="molecule type" value="Genomic_DNA"/>
</dbReference>
<keyword evidence="2" id="KW-1185">Reference proteome</keyword>
<dbReference type="AlphaFoldDB" id="M7XUW7"/>
<sequence>MDLPPFGNTSKGLWAWMPVQVHTKSQAIQTPDFIVERVLQAI</sequence>
<dbReference type="InParanoid" id="M7XUW7"/>